<protein>
    <submittedName>
        <fullName evidence="5">GntR family transcriptional regulator</fullName>
    </submittedName>
</protein>
<name>A0A345NSP6_9MICO</name>
<evidence type="ECO:0000313" key="5">
    <source>
        <dbReference type="EMBL" id="AXH98054.1"/>
    </source>
</evidence>
<dbReference type="Pfam" id="PF07729">
    <property type="entry name" value="FCD"/>
    <property type="match status" value="1"/>
</dbReference>
<dbReference type="InterPro" id="IPR011711">
    <property type="entry name" value="GntR_C"/>
</dbReference>
<dbReference type="InterPro" id="IPR036390">
    <property type="entry name" value="WH_DNA-bd_sf"/>
</dbReference>
<dbReference type="CDD" id="cd07377">
    <property type="entry name" value="WHTH_GntR"/>
    <property type="match status" value="1"/>
</dbReference>
<gene>
    <name evidence="5" type="ORF">DV701_10745</name>
</gene>
<keyword evidence="1" id="KW-0805">Transcription regulation</keyword>
<dbReference type="GO" id="GO:0003677">
    <property type="term" value="F:DNA binding"/>
    <property type="evidence" value="ECO:0007669"/>
    <property type="project" value="UniProtKB-KW"/>
</dbReference>
<feature type="domain" description="HTH gntR-type" evidence="4">
    <location>
        <begin position="17"/>
        <end position="84"/>
    </location>
</feature>
<dbReference type="SUPFAM" id="SSF48008">
    <property type="entry name" value="GntR ligand-binding domain-like"/>
    <property type="match status" value="1"/>
</dbReference>
<dbReference type="PANTHER" id="PTHR43537:SF45">
    <property type="entry name" value="GNTR FAMILY REGULATORY PROTEIN"/>
    <property type="match status" value="1"/>
</dbReference>
<dbReference type="InterPro" id="IPR036388">
    <property type="entry name" value="WH-like_DNA-bd_sf"/>
</dbReference>
<dbReference type="EMBL" id="CP031229">
    <property type="protein sequence ID" value="AXH98054.1"/>
    <property type="molecule type" value="Genomic_DNA"/>
</dbReference>
<evidence type="ECO:0000256" key="1">
    <source>
        <dbReference type="ARBA" id="ARBA00023015"/>
    </source>
</evidence>
<proteinExistence type="predicted"/>
<dbReference type="Gene3D" id="1.10.10.10">
    <property type="entry name" value="Winged helix-like DNA-binding domain superfamily/Winged helix DNA-binding domain"/>
    <property type="match status" value="1"/>
</dbReference>
<evidence type="ECO:0000256" key="2">
    <source>
        <dbReference type="ARBA" id="ARBA00023125"/>
    </source>
</evidence>
<dbReference type="Gene3D" id="1.20.120.530">
    <property type="entry name" value="GntR ligand-binding domain-like"/>
    <property type="match status" value="1"/>
</dbReference>
<dbReference type="PANTHER" id="PTHR43537">
    <property type="entry name" value="TRANSCRIPTIONAL REGULATOR, GNTR FAMILY"/>
    <property type="match status" value="1"/>
</dbReference>
<organism evidence="5 6">
    <name type="scientific">Ornithinimicrobium avium</name>
    <dbReference type="NCBI Taxonomy" id="2283195"/>
    <lineage>
        <taxon>Bacteria</taxon>
        <taxon>Bacillati</taxon>
        <taxon>Actinomycetota</taxon>
        <taxon>Actinomycetes</taxon>
        <taxon>Micrococcales</taxon>
        <taxon>Ornithinimicrobiaceae</taxon>
        <taxon>Ornithinimicrobium</taxon>
    </lineage>
</organism>
<dbReference type="SMART" id="SM00345">
    <property type="entry name" value="HTH_GNTR"/>
    <property type="match status" value="1"/>
</dbReference>
<dbReference type="PROSITE" id="PS50949">
    <property type="entry name" value="HTH_GNTR"/>
    <property type="match status" value="1"/>
</dbReference>
<evidence type="ECO:0000313" key="6">
    <source>
        <dbReference type="Proteomes" id="UP000253790"/>
    </source>
</evidence>
<evidence type="ECO:0000259" key="4">
    <source>
        <dbReference type="PROSITE" id="PS50949"/>
    </source>
</evidence>
<sequence length="234" mass="25248">MAGAARRAATLRPLVQQSTPARVAARVRRAIANGDFPPGSQLHEVALARQLGVSRGPLREGLQRLSQEGLLTSIRNRGLFVVDLTPENVEDMFLAREAIERCAAAVLLRGDHVAAADALERVLDQMARAAEAGDSHGVAEADIGFHEKLVALTGSERLRRIHETQAAEARICVHALGSSYADDVLRVSEHRAIAQALRDGDAELTDRLLVAHMADAVRELVEASRNGRVARQAD</sequence>
<dbReference type="Pfam" id="PF00392">
    <property type="entry name" value="GntR"/>
    <property type="match status" value="1"/>
</dbReference>
<dbReference type="GO" id="GO:0003700">
    <property type="term" value="F:DNA-binding transcription factor activity"/>
    <property type="evidence" value="ECO:0007669"/>
    <property type="project" value="InterPro"/>
</dbReference>
<keyword evidence="3" id="KW-0804">Transcription</keyword>
<keyword evidence="6" id="KW-1185">Reference proteome</keyword>
<dbReference type="Proteomes" id="UP000253790">
    <property type="component" value="Chromosome"/>
</dbReference>
<dbReference type="InterPro" id="IPR008920">
    <property type="entry name" value="TF_FadR/GntR_C"/>
</dbReference>
<dbReference type="InterPro" id="IPR000524">
    <property type="entry name" value="Tscrpt_reg_HTH_GntR"/>
</dbReference>
<dbReference type="SMART" id="SM00895">
    <property type="entry name" value="FCD"/>
    <property type="match status" value="1"/>
</dbReference>
<keyword evidence="2" id="KW-0238">DNA-binding</keyword>
<accession>A0A345NSP6</accession>
<dbReference type="OrthoDB" id="9816161at2"/>
<dbReference type="AlphaFoldDB" id="A0A345NSP6"/>
<dbReference type="KEGG" id="orn:DV701_10745"/>
<reference evidence="5 6" key="1">
    <citation type="submission" date="2018-07" db="EMBL/GenBank/DDBJ databases">
        <title>Complete genome sequencing of Ornithinimicrobium sp. AMA3305.</title>
        <authorList>
            <person name="Bae J.-W."/>
        </authorList>
    </citation>
    <scope>NUCLEOTIDE SEQUENCE [LARGE SCALE GENOMIC DNA]</scope>
    <source>
        <strain evidence="5 6">AMA3305</strain>
    </source>
</reference>
<evidence type="ECO:0000256" key="3">
    <source>
        <dbReference type="ARBA" id="ARBA00023163"/>
    </source>
</evidence>
<dbReference type="SUPFAM" id="SSF46785">
    <property type="entry name" value="Winged helix' DNA-binding domain"/>
    <property type="match status" value="1"/>
</dbReference>